<evidence type="ECO:0000313" key="1">
    <source>
        <dbReference type="EMBL" id="MCH6163345.1"/>
    </source>
</evidence>
<protein>
    <submittedName>
        <fullName evidence="1">DUF5955 family protein</fullName>
    </submittedName>
</protein>
<sequence>MVRSDAVGQRAIRVPDAAEDDPRVCGLSAAVARLRAELDAYPARLHDRRTAEDELDALDVQIAEGVPSSDGLRHSLLLIVAAVGSVSALADALSGLRNAVELFGEAQEFRRVN</sequence>
<accession>A0ABS9T4A8</accession>
<name>A0ABS9T4A8_9ACTN</name>
<organism evidence="1 2">
    <name type="scientific">Streptomyces marispadix</name>
    <dbReference type="NCBI Taxonomy" id="2922868"/>
    <lineage>
        <taxon>Bacteria</taxon>
        <taxon>Bacillati</taxon>
        <taxon>Actinomycetota</taxon>
        <taxon>Actinomycetes</taxon>
        <taxon>Kitasatosporales</taxon>
        <taxon>Streptomycetaceae</taxon>
        <taxon>Streptomyces</taxon>
    </lineage>
</organism>
<reference evidence="1" key="2">
    <citation type="journal article" date="2023" name="Int. J. Syst. Evol. Microbiol.">
        <title>Streptomyces marispadix sp. nov., isolated from marine beach sediment of the Northern Coast of Portugal.</title>
        <authorList>
            <person name="dos Santos J.D.N."/>
            <person name="Vitorino I.R."/>
            <person name="Kallscheuer N."/>
            <person name="Srivastava A."/>
            <person name="Krautwurst S."/>
            <person name="Marz M."/>
            <person name="Jogler C."/>
            <person name="Lobo Da Cunha A."/>
            <person name="Catita J."/>
            <person name="Goncalves H."/>
            <person name="Gonzalez I."/>
            <person name="Reyes F."/>
            <person name="Lage O.M."/>
        </authorList>
    </citation>
    <scope>NUCLEOTIDE SEQUENCE</scope>
    <source>
        <strain evidence="1">M600PL45_2</strain>
    </source>
</reference>
<dbReference type="Proteomes" id="UP001166784">
    <property type="component" value="Unassembled WGS sequence"/>
</dbReference>
<dbReference type="EMBL" id="JAKWJU010000002">
    <property type="protein sequence ID" value="MCH6163345.1"/>
    <property type="molecule type" value="Genomic_DNA"/>
</dbReference>
<evidence type="ECO:0000313" key="2">
    <source>
        <dbReference type="Proteomes" id="UP001166784"/>
    </source>
</evidence>
<dbReference type="Pfam" id="PF19380">
    <property type="entry name" value="DUF5955"/>
    <property type="match status" value="1"/>
</dbReference>
<gene>
    <name evidence="1" type="ORF">MMA15_24010</name>
</gene>
<proteinExistence type="predicted"/>
<reference evidence="1" key="1">
    <citation type="submission" date="2022-03" db="EMBL/GenBank/DDBJ databases">
        <authorList>
            <person name="Santos J.D.N."/>
            <person name="Kallscheuer N."/>
            <person name="Jogler C."/>
            <person name="Lage O.M."/>
        </authorList>
    </citation>
    <scope>NUCLEOTIDE SEQUENCE</scope>
    <source>
        <strain evidence="1">M600PL45_2</strain>
    </source>
</reference>
<keyword evidence="2" id="KW-1185">Reference proteome</keyword>
<dbReference type="InterPro" id="IPR045999">
    <property type="entry name" value="DUF5955"/>
</dbReference>
<comment type="caution">
    <text evidence="1">The sequence shown here is derived from an EMBL/GenBank/DDBJ whole genome shotgun (WGS) entry which is preliminary data.</text>
</comment>